<dbReference type="AlphaFoldDB" id="A0A3D5QB23"/>
<dbReference type="InterPro" id="IPR019815">
    <property type="entry name" value="Translation_initiation_fac_3_C"/>
</dbReference>
<dbReference type="Gene3D" id="3.10.20.80">
    <property type="entry name" value="Translation initiation factor 3 (IF-3), N-terminal domain"/>
    <property type="match status" value="1"/>
</dbReference>
<dbReference type="EMBL" id="DPPF01000036">
    <property type="protein sequence ID" value="HCW92372.1"/>
    <property type="molecule type" value="Genomic_DNA"/>
</dbReference>
<dbReference type="GO" id="GO:0005829">
    <property type="term" value="C:cytosol"/>
    <property type="evidence" value="ECO:0007669"/>
    <property type="project" value="TreeGrafter"/>
</dbReference>
<dbReference type="SUPFAM" id="SSF55200">
    <property type="entry name" value="Translation initiation factor IF3, C-terminal domain"/>
    <property type="match status" value="1"/>
</dbReference>
<evidence type="ECO:0000256" key="2">
    <source>
        <dbReference type="ARBA" id="ARBA00022540"/>
    </source>
</evidence>
<dbReference type="Pfam" id="PF00707">
    <property type="entry name" value="IF3_C"/>
    <property type="match status" value="1"/>
</dbReference>
<dbReference type="SUPFAM" id="SSF54364">
    <property type="entry name" value="Translation initiation factor IF3, N-terminal domain"/>
    <property type="match status" value="1"/>
</dbReference>
<dbReference type="GO" id="GO:0016020">
    <property type="term" value="C:membrane"/>
    <property type="evidence" value="ECO:0007669"/>
    <property type="project" value="TreeGrafter"/>
</dbReference>
<dbReference type="InterPro" id="IPR036787">
    <property type="entry name" value="T_IF-3_N_sf"/>
</dbReference>
<dbReference type="FunFam" id="3.10.20.80:FF:000001">
    <property type="entry name" value="Translation initiation factor IF-3"/>
    <property type="match status" value="1"/>
</dbReference>
<accession>A0A3D5QB23</accession>
<evidence type="ECO:0000256" key="1">
    <source>
        <dbReference type="ARBA" id="ARBA00005439"/>
    </source>
</evidence>
<evidence type="ECO:0000256" key="6">
    <source>
        <dbReference type="RuleBase" id="RU000646"/>
    </source>
</evidence>
<gene>
    <name evidence="4" type="primary">infC</name>
    <name evidence="9" type="ORF">DHM44_01685</name>
</gene>
<dbReference type="InterPro" id="IPR019814">
    <property type="entry name" value="Translation_initiation_fac_3_N"/>
</dbReference>
<evidence type="ECO:0000256" key="3">
    <source>
        <dbReference type="ARBA" id="ARBA00022917"/>
    </source>
</evidence>
<evidence type="ECO:0000256" key="5">
    <source>
        <dbReference type="NCBIfam" id="TIGR00168"/>
    </source>
</evidence>
<dbReference type="Proteomes" id="UP000262325">
    <property type="component" value="Unassembled WGS sequence"/>
</dbReference>
<reference evidence="9 10" key="1">
    <citation type="journal article" date="2018" name="Nat. Biotechnol.">
        <title>A standardized bacterial taxonomy based on genome phylogeny substantially revises the tree of life.</title>
        <authorList>
            <person name="Parks D.H."/>
            <person name="Chuvochina M."/>
            <person name="Waite D.W."/>
            <person name="Rinke C."/>
            <person name="Skarshewski A."/>
            <person name="Chaumeil P.A."/>
            <person name="Hugenholtz P."/>
        </authorList>
    </citation>
    <scope>NUCLEOTIDE SEQUENCE [LARGE SCALE GENOMIC DNA]</scope>
    <source>
        <strain evidence="9">UBA8672</strain>
    </source>
</reference>
<dbReference type="PROSITE" id="PS00938">
    <property type="entry name" value="IF3"/>
    <property type="match status" value="1"/>
</dbReference>
<evidence type="ECO:0000313" key="9">
    <source>
        <dbReference type="EMBL" id="HCW92372.1"/>
    </source>
</evidence>
<keyword evidence="2 4" id="KW-0396">Initiation factor</keyword>
<comment type="similarity">
    <text evidence="1 4 6">Belongs to the IF-3 family.</text>
</comment>
<dbReference type="Gene3D" id="3.30.110.10">
    <property type="entry name" value="Translation initiation factor 3 (IF-3), C-terminal domain"/>
    <property type="match status" value="1"/>
</dbReference>
<keyword evidence="3 4" id="KW-0648">Protein biosynthesis</keyword>
<feature type="domain" description="Translation initiation factor 3 C-terminal" evidence="7">
    <location>
        <begin position="89"/>
        <end position="173"/>
    </location>
</feature>
<name>A0A3D5QB23_FLESI</name>
<evidence type="ECO:0000256" key="4">
    <source>
        <dbReference type="HAMAP-Rule" id="MF_00080"/>
    </source>
</evidence>
<dbReference type="GO" id="GO:0032790">
    <property type="term" value="P:ribosome disassembly"/>
    <property type="evidence" value="ECO:0007669"/>
    <property type="project" value="TreeGrafter"/>
</dbReference>
<keyword evidence="4" id="KW-0963">Cytoplasm</keyword>
<dbReference type="GO" id="GO:0003743">
    <property type="term" value="F:translation initiation factor activity"/>
    <property type="evidence" value="ECO:0007669"/>
    <property type="project" value="UniProtKB-UniRule"/>
</dbReference>
<evidence type="ECO:0000259" key="8">
    <source>
        <dbReference type="Pfam" id="PF05198"/>
    </source>
</evidence>
<evidence type="ECO:0000313" key="10">
    <source>
        <dbReference type="Proteomes" id="UP000262325"/>
    </source>
</evidence>
<protein>
    <recommendedName>
        <fullName evidence="4 5">Translation initiation factor IF-3</fullName>
    </recommendedName>
</protein>
<comment type="subunit">
    <text evidence="4 6">Monomer.</text>
</comment>
<dbReference type="InterPro" id="IPR036788">
    <property type="entry name" value="T_IF-3_C_sf"/>
</dbReference>
<evidence type="ECO:0000259" key="7">
    <source>
        <dbReference type="Pfam" id="PF00707"/>
    </source>
</evidence>
<proteinExistence type="inferred from homology"/>
<comment type="function">
    <text evidence="4 6">IF-3 binds to the 30S ribosomal subunit and shifts the equilibrium between 70S ribosomes and their 50S and 30S subunits in favor of the free subunits, thus enhancing the availability of 30S subunits on which protein synthesis initiation begins.</text>
</comment>
<dbReference type="GO" id="GO:0043022">
    <property type="term" value="F:ribosome binding"/>
    <property type="evidence" value="ECO:0007669"/>
    <property type="project" value="UniProtKB-ARBA"/>
</dbReference>
<feature type="domain" description="Translation initiation factor 3 N-terminal" evidence="8">
    <location>
        <begin position="11"/>
        <end position="80"/>
    </location>
</feature>
<comment type="caution">
    <text evidence="9">The sequence shown here is derived from an EMBL/GenBank/DDBJ whole genome shotgun (WGS) entry which is preliminary data.</text>
</comment>
<organism evidence="9 10">
    <name type="scientific">Flexistipes sinusarabici</name>
    <dbReference type="NCBI Taxonomy" id="2352"/>
    <lineage>
        <taxon>Bacteria</taxon>
        <taxon>Pseudomonadati</taxon>
        <taxon>Deferribacterota</taxon>
        <taxon>Deferribacteres</taxon>
        <taxon>Deferribacterales</taxon>
        <taxon>Flexistipitaceae</taxon>
        <taxon>Flexistipes</taxon>
    </lineage>
</organism>
<dbReference type="InterPro" id="IPR001288">
    <property type="entry name" value="Translation_initiation_fac_3"/>
</dbReference>
<dbReference type="FunFam" id="3.30.110.10:FF:000001">
    <property type="entry name" value="Translation initiation factor IF-3"/>
    <property type="match status" value="1"/>
</dbReference>
<dbReference type="PANTHER" id="PTHR10938">
    <property type="entry name" value="TRANSLATION INITIATION FACTOR IF-3"/>
    <property type="match status" value="1"/>
</dbReference>
<dbReference type="HAMAP" id="MF_00080">
    <property type="entry name" value="IF_3"/>
    <property type="match status" value="1"/>
</dbReference>
<comment type="subcellular location">
    <subcellularLocation>
        <location evidence="4 6">Cytoplasm</location>
    </subcellularLocation>
</comment>
<sequence length="176" mass="20411">MAAKKAEKERINEEITASEVRLILEDGEQKGIVSIQEALDIANELGYDLVEIAPQAKPPVCKIMDYGKFKFEKAKKEKEARKKQRQNQIEVKEIKFRPKIEEHDYNTKMKHIRRFLSEGNKVKVVVRFRGREMIYKDHGLELLDRVVKELGDLCVVEKKPEMQGKMQTMVIGPGND</sequence>
<dbReference type="NCBIfam" id="TIGR00168">
    <property type="entry name" value="infC"/>
    <property type="match status" value="1"/>
</dbReference>
<dbReference type="PANTHER" id="PTHR10938:SF0">
    <property type="entry name" value="TRANSLATION INITIATION FACTOR IF-3, MITOCHONDRIAL"/>
    <property type="match status" value="1"/>
</dbReference>
<dbReference type="Pfam" id="PF05198">
    <property type="entry name" value="IF3_N"/>
    <property type="match status" value="1"/>
</dbReference>
<dbReference type="InterPro" id="IPR019813">
    <property type="entry name" value="Translation_initiation_fac3_CS"/>
</dbReference>